<dbReference type="Gene3D" id="3.40.50.1820">
    <property type="entry name" value="alpha/beta hydrolase"/>
    <property type="match status" value="1"/>
</dbReference>
<accession>A0A1I5L8M2</accession>
<evidence type="ECO:0000313" key="3">
    <source>
        <dbReference type="Proteomes" id="UP000198727"/>
    </source>
</evidence>
<gene>
    <name evidence="2" type="ORF">SAMN05421810_101447</name>
</gene>
<dbReference type="GO" id="GO:0003824">
    <property type="term" value="F:catalytic activity"/>
    <property type="evidence" value="ECO:0007669"/>
    <property type="project" value="UniProtKB-ARBA"/>
</dbReference>
<dbReference type="InterPro" id="IPR000073">
    <property type="entry name" value="AB_hydrolase_1"/>
</dbReference>
<dbReference type="InterPro" id="IPR029058">
    <property type="entry name" value="AB_hydrolase_fold"/>
</dbReference>
<dbReference type="EMBL" id="FOWW01000001">
    <property type="protein sequence ID" value="SFO93568.1"/>
    <property type="molecule type" value="Genomic_DNA"/>
</dbReference>
<keyword evidence="3" id="KW-1185">Reference proteome</keyword>
<dbReference type="Proteomes" id="UP000198727">
    <property type="component" value="Unassembled WGS sequence"/>
</dbReference>
<dbReference type="RefSeq" id="WP_092527105.1">
    <property type="nucleotide sequence ID" value="NZ_FOWW01000001.1"/>
</dbReference>
<feature type="domain" description="AB hydrolase-1" evidence="1">
    <location>
        <begin position="16"/>
        <end position="240"/>
    </location>
</feature>
<sequence>MTDRFAHVVLGNGPGLLLAHGAGGSIADNFRPVLGDLAATHTVVGADYPGSGETPRDTEPLTLDGLADGLVAVADDAGLDRFTVLGYSMGTAVAVRLTTRHPDRVNGLVLTSGLARPDHRVSLLADVWRGLLDGDRTTLAKFLIAVAVGSAYLDSLDREGLDDLAEFIGDLVPEGTADHLDLLATVDTRAELPRVGVPTLVVATTDDLLTPPHLSRELAAGIPGAELMEIAAGHSVTMERTREWLATVRPFLARLSP</sequence>
<protein>
    <submittedName>
        <fullName evidence="2">Pimeloyl-ACP methyl ester carboxylesterase</fullName>
    </submittedName>
</protein>
<dbReference type="STRING" id="587909.SAMN05421810_101447"/>
<proteinExistence type="predicted"/>
<evidence type="ECO:0000313" key="2">
    <source>
        <dbReference type="EMBL" id="SFO93568.1"/>
    </source>
</evidence>
<dbReference type="OrthoDB" id="4944883at2"/>
<dbReference type="InterPro" id="IPR050471">
    <property type="entry name" value="AB_hydrolase"/>
</dbReference>
<name>A0A1I5L8M2_9PSEU</name>
<organism evidence="2 3">
    <name type="scientific">Amycolatopsis arida</name>
    <dbReference type="NCBI Taxonomy" id="587909"/>
    <lineage>
        <taxon>Bacteria</taxon>
        <taxon>Bacillati</taxon>
        <taxon>Actinomycetota</taxon>
        <taxon>Actinomycetes</taxon>
        <taxon>Pseudonocardiales</taxon>
        <taxon>Pseudonocardiaceae</taxon>
        <taxon>Amycolatopsis</taxon>
    </lineage>
</organism>
<dbReference type="PANTHER" id="PTHR43433:SF5">
    <property type="entry name" value="AB HYDROLASE-1 DOMAIN-CONTAINING PROTEIN"/>
    <property type="match status" value="1"/>
</dbReference>
<reference evidence="3" key="1">
    <citation type="submission" date="2016-10" db="EMBL/GenBank/DDBJ databases">
        <authorList>
            <person name="Varghese N."/>
            <person name="Submissions S."/>
        </authorList>
    </citation>
    <scope>NUCLEOTIDE SEQUENCE [LARGE SCALE GENOMIC DNA]</scope>
    <source>
        <strain evidence="3">CGMCC 4.5579</strain>
    </source>
</reference>
<dbReference type="Pfam" id="PF00561">
    <property type="entry name" value="Abhydrolase_1"/>
    <property type="match status" value="1"/>
</dbReference>
<dbReference type="PANTHER" id="PTHR43433">
    <property type="entry name" value="HYDROLASE, ALPHA/BETA FOLD FAMILY PROTEIN"/>
    <property type="match status" value="1"/>
</dbReference>
<dbReference type="PRINTS" id="PR00111">
    <property type="entry name" value="ABHYDROLASE"/>
</dbReference>
<evidence type="ECO:0000259" key="1">
    <source>
        <dbReference type="Pfam" id="PF00561"/>
    </source>
</evidence>
<dbReference type="AlphaFoldDB" id="A0A1I5L8M2"/>
<dbReference type="SUPFAM" id="SSF53474">
    <property type="entry name" value="alpha/beta-Hydrolases"/>
    <property type="match status" value="1"/>
</dbReference>